<name>F0RL33_DEIPM</name>
<evidence type="ECO:0000313" key="2">
    <source>
        <dbReference type="Proteomes" id="UP000007718"/>
    </source>
</evidence>
<dbReference type="Proteomes" id="UP000007718">
    <property type="component" value="Chromosome"/>
</dbReference>
<sequence>MLERFPHDPAAFTQGLQWVEGRFLESTGQVGESGVRWVNPKTGEPEAQAPTPNPQAFGEGSTFLNGQVYHITWQTGEAYRFDQALKLQETYSYQGEGWGITHDGQQLIMSDGSATLFFRDPDTFKVTRELTVTDGGQPVTQLNELEWADGSIWANVWMQNRIARIDPQTGQVTGWLDASALADEAARTAARNGQQLTPDDVLNGIAYNPSTDTYFLTGKRWPVLFEVRARE</sequence>
<reference evidence="2" key="1">
    <citation type="submission" date="2011-02" db="EMBL/GenBank/DDBJ databases">
        <title>The complete sequence of chromosome of Deinococcus proteolyticus DSM 20540.</title>
        <authorList>
            <consortium name="US DOE Joint Genome Institute (JGI-PGF)"/>
            <person name="Lucas S."/>
            <person name="Copeland A."/>
            <person name="Lapidus A."/>
            <person name="Bruce D."/>
            <person name="Goodwin L."/>
            <person name="Pitluck S."/>
            <person name="Kyrpides N."/>
            <person name="Mavromatis K."/>
            <person name="Pagani I."/>
            <person name="Ivanova N."/>
            <person name="Ovchinnikova G."/>
            <person name="Zeytun A."/>
            <person name="Detter J.C."/>
            <person name="Han C."/>
            <person name="Land M."/>
            <person name="Hauser L."/>
            <person name="Markowitz V."/>
            <person name="Cheng J.-F."/>
            <person name="Hugenholtz P."/>
            <person name="Woyke T."/>
            <person name="Wu D."/>
            <person name="Pukall R."/>
            <person name="Steenblock K."/>
            <person name="Brambilla E."/>
            <person name="Klenk H.-P."/>
            <person name="Eisen J.A."/>
        </authorList>
    </citation>
    <scope>NUCLEOTIDE SEQUENCE [LARGE SCALE GENOMIC DNA]</scope>
    <source>
        <strain evidence="2">ATCC 35074 / DSM 20540 / JCM 6276 / NBRC 101906 / NCIMB 13154 / VKM Ac-1939 / CCM 2703 / MRP</strain>
    </source>
</reference>
<dbReference type="STRING" id="693977.Deipr_1691"/>
<dbReference type="EMBL" id="CP002536">
    <property type="protein sequence ID" value="ADY26825.1"/>
    <property type="molecule type" value="Genomic_DNA"/>
</dbReference>
<protein>
    <submittedName>
        <fullName evidence="1">Glutamine cyclotransferase</fullName>
    </submittedName>
</protein>
<reference evidence="1 2" key="2">
    <citation type="journal article" date="2012" name="Stand. Genomic Sci.">
        <title>Complete genome sequence of the orange-red pigmented, radioresistant Deinococcus proteolyticus type strain (MRP(T)).</title>
        <authorList>
            <person name="Copeland A."/>
            <person name="Zeytun A."/>
            <person name="Yassawong M."/>
            <person name="Nolan M."/>
            <person name="Lucas S."/>
            <person name="Hammon N."/>
            <person name="Deshpande S."/>
            <person name="Cheng J.F."/>
            <person name="Han C."/>
            <person name="Tapia R."/>
            <person name="Goodwin L.A."/>
            <person name="Pitluck S."/>
            <person name="Mavromatis K."/>
            <person name="Liolios K."/>
            <person name="Pagani I."/>
            <person name="Ivanova N."/>
            <person name="Mikhailova N."/>
            <person name="Pati A."/>
            <person name="Chen A."/>
            <person name="Palaniappan K."/>
            <person name="Land M."/>
            <person name="Hauser L."/>
            <person name="Jeffries C.D."/>
            <person name="Brambilla E.M."/>
            <person name="Rohde M."/>
            <person name="Sikorski J."/>
            <person name="Pukall R."/>
            <person name="Goker M."/>
            <person name="Detter J.C."/>
            <person name="Woyke T."/>
            <person name="Bristow J."/>
            <person name="Eisen J.A."/>
            <person name="Markowitz V."/>
            <person name="Hugenholtz P."/>
            <person name="Kyrpides N.C."/>
            <person name="Klenk H.P."/>
            <person name="Lapidus A."/>
        </authorList>
    </citation>
    <scope>NUCLEOTIDE SEQUENCE [LARGE SCALE GENOMIC DNA]</scope>
    <source>
        <strain evidence="2">ATCC 35074 / DSM 20540 / JCM 6276 / NBRC 101906 / NCIMB 13154 / VKM Ac-1939 / CCM 2703 / MRP</strain>
    </source>
</reference>
<dbReference type="GO" id="GO:0016603">
    <property type="term" value="F:glutaminyl-peptide cyclotransferase activity"/>
    <property type="evidence" value="ECO:0007669"/>
    <property type="project" value="InterPro"/>
</dbReference>
<gene>
    <name evidence="1" type="ordered locus">Deipr_1691</name>
</gene>
<organism evidence="1 2">
    <name type="scientific">Deinococcus proteolyticus (strain ATCC 35074 / DSM 20540 / JCM 6276 / NBRC 101906 / NCIMB 13154 / VKM Ac-1939 / CCM 2703 / MRP)</name>
    <dbReference type="NCBI Taxonomy" id="693977"/>
    <lineage>
        <taxon>Bacteria</taxon>
        <taxon>Thermotogati</taxon>
        <taxon>Deinococcota</taxon>
        <taxon>Deinococci</taxon>
        <taxon>Deinococcales</taxon>
        <taxon>Deinococcaceae</taxon>
        <taxon>Deinococcus</taxon>
    </lineage>
</organism>
<evidence type="ECO:0000313" key="1">
    <source>
        <dbReference type="EMBL" id="ADY26825.1"/>
    </source>
</evidence>
<dbReference type="PANTHER" id="PTHR31270">
    <property type="entry name" value="GLUTAMINYL-PEPTIDE CYCLOTRANSFERASE"/>
    <property type="match status" value="1"/>
</dbReference>
<dbReference type="eggNOG" id="COG3823">
    <property type="taxonomic scope" value="Bacteria"/>
</dbReference>
<dbReference type="SUPFAM" id="SSF63825">
    <property type="entry name" value="YWTD domain"/>
    <property type="match status" value="1"/>
</dbReference>
<dbReference type="HOGENOM" id="CLU_060272_2_2_0"/>
<accession>F0RL33</accession>
<dbReference type="AlphaFoldDB" id="F0RL33"/>
<dbReference type="InterPro" id="IPR007788">
    <property type="entry name" value="QCT"/>
</dbReference>
<keyword evidence="2" id="KW-1185">Reference proteome</keyword>
<dbReference type="Pfam" id="PF05096">
    <property type="entry name" value="Glu_cyclase_2"/>
    <property type="match status" value="1"/>
</dbReference>
<proteinExistence type="predicted"/>
<dbReference type="PANTHER" id="PTHR31270:SF1">
    <property type="entry name" value="GLUTAMINYL-PEPTIDE CYCLOTRANSFERASE"/>
    <property type="match status" value="1"/>
</dbReference>
<keyword evidence="1" id="KW-0808">Transferase</keyword>
<dbReference type="KEGG" id="dpt:Deipr_1691"/>